<evidence type="ECO:0000256" key="1">
    <source>
        <dbReference type="SAM" id="MobiDB-lite"/>
    </source>
</evidence>
<sequence>MASLLGGVSSPRTTSQPMMNWRTTEGTRPAKGVRESPTPLGRALSSHTLYLPLTVTLPPRSSAQSPGGLPACCPQCGPSRASRLMTRWQSLPTLPGQLGWEHLTEIQSALDVSEGGDTGTVETAVERARHKRRSERQKRDPDRALLKPVRPPGPKRLRPPAAAELRSSTLACKLDTRQMS</sequence>
<gene>
    <name evidence="2" type="ORF">ACAT0790_LOCUS45051</name>
</gene>
<name>A0A7S1RJA1_ALECA</name>
<organism evidence="2">
    <name type="scientific">Alexandrium catenella</name>
    <name type="common">Red tide dinoflagellate</name>
    <name type="synonym">Gonyaulax catenella</name>
    <dbReference type="NCBI Taxonomy" id="2925"/>
    <lineage>
        <taxon>Eukaryota</taxon>
        <taxon>Sar</taxon>
        <taxon>Alveolata</taxon>
        <taxon>Dinophyceae</taxon>
        <taxon>Gonyaulacales</taxon>
        <taxon>Pyrocystaceae</taxon>
        <taxon>Alexandrium</taxon>
    </lineage>
</organism>
<dbReference type="EMBL" id="HBGE01075225">
    <property type="protein sequence ID" value="CAD9168283.1"/>
    <property type="molecule type" value="Transcribed_RNA"/>
</dbReference>
<evidence type="ECO:0000313" key="2">
    <source>
        <dbReference type="EMBL" id="CAD9168283.1"/>
    </source>
</evidence>
<protein>
    <submittedName>
        <fullName evidence="2">Uncharacterized protein</fullName>
    </submittedName>
</protein>
<dbReference type="AlphaFoldDB" id="A0A7S1RJA1"/>
<feature type="compositionally biased region" description="Polar residues" evidence="1">
    <location>
        <begin position="10"/>
        <end position="26"/>
    </location>
</feature>
<accession>A0A7S1RJA1</accession>
<feature type="region of interest" description="Disordered" evidence="1">
    <location>
        <begin position="1"/>
        <end position="38"/>
    </location>
</feature>
<proteinExistence type="predicted"/>
<feature type="region of interest" description="Disordered" evidence="1">
    <location>
        <begin position="110"/>
        <end position="180"/>
    </location>
</feature>
<reference evidence="2" key="1">
    <citation type="submission" date="2021-01" db="EMBL/GenBank/DDBJ databases">
        <authorList>
            <person name="Corre E."/>
            <person name="Pelletier E."/>
            <person name="Niang G."/>
            <person name="Scheremetjew M."/>
            <person name="Finn R."/>
            <person name="Kale V."/>
            <person name="Holt S."/>
            <person name="Cochrane G."/>
            <person name="Meng A."/>
            <person name="Brown T."/>
            <person name="Cohen L."/>
        </authorList>
    </citation>
    <scope>NUCLEOTIDE SEQUENCE</scope>
    <source>
        <strain evidence="2">OF101</strain>
    </source>
</reference>